<reference evidence="1" key="1">
    <citation type="submission" date="2020-04" db="EMBL/GenBank/DDBJ databases">
        <authorList>
            <person name="Broberg M."/>
        </authorList>
    </citation>
    <scope>NUCLEOTIDE SEQUENCE</scope>
</reference>
<accession>A0ACA9U8P0</accession>
<name>A0ACA9U8P0_BIOOC</name>
<dbReference type="Proteomes" id="UP000836387">
    <property type="component" value="Unassembled WGS sequence"/>
</dbReference>
<evidence type="ECO:0000313" key="2">
    <source>
        <dbReference type="Proteomes" id="UP000836387"/>
    </source>
</evidence>
<protein>
    <submittedName>
        <fullName evidence="1">Uncharacterized protein</fullName>
    </submittedName>
</protein>
<proteinExistence type="predicted"/>
<organism evidence="1 2">
    <name type="scientific">Clonostachys rosea f. rosea IK726</name>
    <dbReference type="NCBI Taxonomy" id="1349383"/>
    <lineage>
        <taxon>Eukaryota</taxon>
        <taxon>Fungi</taxon>
        <taxon>Dikarya</taxon>
        <taxon>Ascomycota</taxon>
        <taxon>Pezizomycotina</taxon>
        <taxon>Sordariomycetes</taxon>
        <taxon>Hypocreomycetidae</taxon>
        <taxon>Hypocreales</taxon>
        <taxon>Bionectriaceae</taxon>
        <taxon>Clonostachys</taxon>
    </lineage>
</organism>
<sequence>MKYFLEALLCIFRSAVQLMDGNMTFKRNPQGQQRTMQRVTFAVYGPEYENGLMPAELIHQTQQKSGGHAKVRPPAAISFKK</sequence>
<keyword evidence="2" id="KW-1185">Reference proteome</keyword>
<evidence type="ECO:0000313" key="1">
    <source>
        <dbReference type="EMBL" id="CAG9949523.1"/>
    </source>
</evidence>
<gene>
    <name evidence="1" type="ORF">CRV2_00020624</name>
</gene>
<dbReference type="EMBL" id="CADEHS020000098">
    <property type="protein sequence ID" value="CAG9949523.1"/>
    <property type="molecule type" value="Genomic_DNA"/>
</dbReference>
<comment type="caution">
    <text evidence="1">The sequence shown here is derived from an EMBL/GenBank/DDBJ whole genome shotgun (WGS) entry which is preliminary data.</text>
</comment>
<reference evidence="1" key="2">
    <citation type="submission" date="2021-10" db="EMBL/GenBank/DDBJ databases">
        <authorList>
            <person name="Piombo E."/>
        </authorList>
    </citation>
    <scope>NUCLEOTIDE SEQUENCE</scope>
</reference>